<dbReference type="VEuPathDB" id="FungiDB:PC9H_008396"/>
<evidence type="ECO:0000313" key="3">
    <source>
        <dbReference type="Proteomes" id="UP000623687"/>
    </source>
</evidence>
<gene>
    <name evidence="2" type="ORF">PC9H_008396</name>
</gene>
<feature type="compositionally biased region" description="Polar residues" evidence="1">
    <location>
        <begin position="91"/>
        <end position="102"/>
    </location>
</feature>
<dbReference type="GeneID" id="59378214"/>
<accession>A0A8H7DT22</accession>
<feature type="compositionally biased region" description="Low complexity" evidence="1">
    <location>
        <begin position="13"/>
        <end position="24"/>
    </location>
</feature>
<dbReference type="Proteomes" id="UP000623687">
    <property type="component" value="Unassembled WGS sequence"/>
</dbReference>
<comment type="caution">
    <text evidence="2">The sequence shown here is derived from an EMBL/GenBank/DDBJ whole genome shotgun (WGS) entry which is preliminary data.</text>
</comment>
<organism evidence="2 3">
    <name type="scientific">Pleurotus ostreatus</name>
    <name type="common">Oyster mushroom</name>
    <name type="synonym">White-rot fungus</name>
    <dbReference type="NCBI Taxonomy" id="5322"/>
    <lineage>
        <taxon>Eukaryota</taxon>
        <taxon>Fungi</taxon>
        <taxon>Dikarya</taxon>
        <taxon>Basidiomycota</taxon>
        <taxon>Agaricomycotina</taxon>
        <taxon>Agaricomycetes</taxon>
        <taxon>Agaricomycetidae</taxon>
        <taxon>Agaricales</taxon>
        <taxon>Pleurotineae</taxon>
        <taxon>Pleurotaceae</taxon>
        <taxon>Pleurotus</taxon>
    </lineage>
</organism>
<name>A0A8H7DT22_PLEOS</name>
<dbReference type="RefSeq" id="XP_036629335.1">
    <property type="nucleotide sequence ID" value="XM_036777907.1"/>
</dbReference>
<reference evidence="2" key="1">
    <citation type="submission" date="2019-07" db="EMBL/GenBank/DDBJ databases">
        <authorList>
            <person name="Palmer J.M."/>
        </authorList>
    </citation>
    <scope>NUCLEOTIDE SEQUENCE</scope>
    <source>
        <strain evidence="2">PC9</strain>
    </source>
</reference>
<dbReference type="AlphaFoldDB" id="A0A8H7DT22"/>
<dbReference type="EMBL" id="JACETU010000006">
    <property type="protein sequence ID" value="KAF7426031.1"/>
    <property type="molecule type" value="Genomic_DNA"/>
</dbReference>
<evidence type="ECO:0000313" key="2">
    <source>
        <dbReference type="EMBL" id="KAF7426031.1"/>
    </source>
</evidence>
<dbReference type="OrthoDB" id="3364608at2759"/>
<feature type="region of interest" description="Disordered" evidence="1">
    <location>
        <begin position="1"/>
        <end position="223"/>
    </location>
</feature>
<protein>
    <submittedName>
        <fullName evidence="2">Uncharacterized protein</fullName>
    </submittedName>
</protein>
<proteinExistence type="predicted"/>
<feature type="region of interest" description="Disordered" evidence="1">
    <location>
        <begin position="284"/>
        <end position="348"/>
    </location>
</feature>
<evidence type="ECO:0000256" key="1">
    <source>
        <dbReference type="SAM" id="MobiDB-lite"/>
    </source>
</evidence>
<keyword evidence="3" id="KW-1185">Reference proteome</keyword>
<feature type="compositionally biased region" description="Low complexity" evidence="1">
    <location>
        <begin position="38"/>
        <end position="48"/>
    </location>
</feature>
<feature type="compositionally biased region" description="Basic residues" evidence="1">
    <location>
        <begin position="284"/>
        <end position="296"/>
    </location>
</feature>
<sequence>MLDSSPLAPPASNPLKRSASTASLPTPPRTRRRRRVRLASNNRTDSGSDGAGGNSSDEDTLRVPGNLHKKRKISAIPEVEEEDEFWMGADRSNTLSTEASSSAKDRADESPLSSPIPILSRRKQAATSLGSAPVSPPPSRRVTRTVTSKVSDTPVLTTVTESPHVDTPSTASPPVTPDNKLKGKTRRFKPSLMDSPDNPFVDSGAGSDVDEQDSPDFELRTPPAERPTLTYVFRGVKTRFLNPLYDHANNRPLPPDPDSLLPVEHPDYTGDLTCPPKLLFPQARRSHTRAHHKRTPPPKIHDDFSDDETNDLASRLELPHGFDALEGGGLRRSPRIGAKTAGTTGPEL</sequence>
<feature type="compositionally biased region" description="Polar residues" evidence="1">
    <location>
        <begin position="149"/>
        <end position="173"/>
    </location>
</feature>
<feature type="compositionally biased region" description="Low complexity" evidence="1">
    <location>
        <begin position="110"/>
        <end position="119"/>
    </location>
</feature>